<dbReference type="AlphaFoldDB" id="A0A3B0ZD26"/>
<evidence type="ECO:0000259" key="1">
    <source>
        <dbReference type="PROSITE" id="PS50006"/>
    </source>
</evidence>
<reference evidence="2" key="1">
    <citation type="submission" date="2018-06" db="EMBL/GenBank/DDBJ databases">
        <authorList>
            <person name="Zhirakovskaya E."/>
        </authorList>
    </citation>
    <scope>NUCLEOTIDE SEQUENCE</scope>
</reference>
<sequence>MDILEEFKKMADQKRQDLEQSGQDRSGLHTVRSMQVVASLQTIHNYLHDLIEQLNFVETDIHTTLNIDGMGKLEDLHHNHYRLINESSIKKESISLLFSMKNDSQLEIDIDDTIETRERIEELKTLGLLINYISKTPPRIGIQGHIPVRIEFESDFEESSIHITIENFSRLAKEHYMLNVDNISDELLNDFANYILRRDNKFMDVLIEDSHGISLIQRQHNPDEQENTVRTEEMDISRLRSIFNREHRLYLTYHNDIRDLGSRTHGYILGRAKDCDLMVKSDLSSRHHAQLVYRKGKFVLIDQSTNGTFVKAQGGKEVYVQGEETPLSGSGFISLGKAVTVDNEHLIYYSCQ</sequence>
<dbReference type="SUPFAM" id="SSF49879">
    <property type="entry name" value="SMAD/FHA domain"/>
    <property type="match status" value="1"/>
</dbReference>
<dbReference type="GO" id="GO:0004016">
    <property type="term" value="F:adenylate cyclase activity"/>
    <property type="evidence" value="ECO:0007669"/>
    <property type="project" value="UniProtKB-EC"/>
</dbReference>
<dbReference type="EC" id="4.6.1.1" evidence="2"/>
<dbReference type="InterPro" id="IPR008984">
    <property type="entry name" value="SMAD_FHA_dom_sf"/>
</dbReference>
<dbReference type="InterPro" id="IPR000253">
    <property type="entry name" value="FHA_dom"/>
</dbReference>
<name>A0A3B0ZD26_9ZZZZ</name>
<dbReference type="Pfam" id="PF00498">
    <property type="entry name" value="FHA"/>
    <property type="match status" value="1"/>
</dbReference>
<evidence type="ECO:0000313" key="2">
    <source>
        <dbReference type="EMBL" id="VAW91315.1"/>
    </source>
</evidence>
<gene>
    <name evidence="2" type="ORF">MNBD_GAMMA21-318</name>
</gene>
<feature type="domain" description="FHA" evidence="1">
    <location>
        <begin position="267"/>
        <end position="310"/>
    </location>
</feature>
<keyword evidence="2" id="KW-0456">Lyase</keyword>
<dbReference type="EMBL" id="UOFR01000010">
    <property type="protein sequence ID" value="VAW91315.1"/>
    <property type="molecule type" value="Genomic_DNA"/>
</dbReference>
<proteinExistence type="predicted"/>
<dbReference type="SMART" id="SM00240">
    <property type="entry name" value="FHA"/>
    <property type="match status" value="1"/>
</dbReference>
<dbReference type="PROSITE" id="PS50006">
    <property type="entry name" value="FHA_DOMAIN"/>
    <property type="match status" value="1"/>
</dbReference>
<accession>A0A3B0ZD26</accession>
<dbReference type="CDD" id="cd00060">
    <property type="entry name" value="FHA"/>
    <property type="match status" value="1"/>
</dbReference>
<dbReference type="Gene3D" id="2.60.200.20">
    <property type="match status" value="1"/>
</dbReference>
<protein>
    <submittedName>
        <fullName evidence="2">Adenylate cyclase</fullName>
        <ecNumber evidence="2">4.6.1.1</ecNumber>
    </submittedName>
</protein>
<organism evidence="2">
    <name type="scientific">hydrothermal vent metagenome</name>
    <dbReference type="NCBI Taxonomy" id="652676"/>
    <lineage>
        <taxon>unclassified sequences</taxon>
        <taxon>metagenomes</taxon>
        <taxon>ecological metagenomes</taxon>
    </lineage>
</organism>